<comment type="caution">
    <text evidence="1">The sequence shown here is derived from an EMBL/GenBank/DDBJ whole genome shotgun (WGS) entry which is preliminary data.</text>
</comment>
<dbReference type="AlphaFoldDB" id="A0AAQ4FGN6"/>
<evidence type="ECO:0000313" key="1">
    <source>
        <dbReference type="EMBL" id="KAK8785871.1"/>
    </source>
</evidence>
<dbReference type="EMBL" id="JARKHS020003255">
    <property type="protein sequence ID" value="KAK8785871.1"/>
    <property type="molecule type" value="Genomic_DNA"/>
</dbReference>
<reference evidence="1 2" key="1">
    <citation type="journal article" date="2023" name="Arcadia Sci">
        <title>De novo assembly of a long-read Amblyomma americanum tick genome.</title>
        <authorList>
            <person name="Chou S."/>
            <person name="Poskanzer K.E."/>
            <person name="Rollins M."/>
            <person name="Thuy-Boun P.S."/>
        </authorList>
    </citation>
    <scope>NUCLEOTIDE SEQUENCE [LARGE SCALE GENOMIC DNA]</scope>
    <source>
        <strain evidence="1">F_SG_1</strain>
        <tissue evidence="1">Salivary glands</tissue>
    </source>
</reference>
<gene>
    <name evidence="1" type="ORF">V5799_007763</name>
</gene>
<dbReference type="Proteomes" id="UP001321473">
    <property type="component" value="Unassembled WGS sequence"/>
</dbReference>
<organism evidence="1 2">
    <name type="scientific">Amblyomma americanum</name>
    <name type="common">Lone star tick</name>
    <dbReference type="NCBI Taxonomy" id="6943"/>
    <lineage>
        <taxon>Eukaryota</taxon>
        <taxon>Metazoa</taxon>
        <taxon>Ecdysozoa</taxon>
        <taxon>Arthropoda</taxon>
        <taxon>Chelicerata</taxon>
        <taxon>Arachnida</taxon>
        <taxon>Acari</taxon>
        <taxon>Parasitiformes</taxon>
        <taxon>Ixodida</taxon>
        <taxon>Ixodoidea</taxon>
        <taxon>Ixodidae</taxon>
        <taxon>Amblyomminae</taxon>
        <taxon>Amblyomma</taxon>
    </lineage>
</organism>
<accession>A0AAQ4FGN6</accession>
<keyword evidence="2" id="KW-1185">Reference proteome</keyword>
<evidence type="ECO:0000313" key="2">
    <source>
        <dbReference type="Proteomes" id="UP001321473"/>
    </source>
</evidence>
<sequence length="67" mass="7907">MTRRNRKSYSGALTAYLNSKRLRRLLAKRIRYPARRKFKSGVNISAWASDPLKRIVQTCLIDHHIRP</sequence>
<proteinExistence type="predicted"/>
<name>A0AAQ4FGN6_AMBAM</name>
<protein>
    <submittedName>
        <fullName evidence="1">Uncharacterized protein</fullName>
    </submittedName>
</protein>